<feature type="region of interest" description="Disordered" evidence="3">
    <location>
        <begin position="371"/>
        <end position="398"/>
    </location>
</feature>
<keyword evidence="4" id="KW-0812">Transmembrane</keyword>
<feature type="compositionally biased region" description="Polar residues" evidence="3">
    <location>
        <begin position="385"/>
        <end position="398"/>
    </location>
</feature>
<organism evidence="5 6">
    <name type="scientific">Friedmanniomyces endolithicus</name>
    <dbReference type="NCBI Taxonomy" id="329885"/>
    <lineage>
        <taxon>Eukaryota</taxon>
        <taxon>Fungi</taxon>
        <taxon>Dikarya</taxon>
        <taxon>Ascomycota</taxon>
        <taxon>Pezizomycotina</taxon>
        <taxon>Dothideomycetes</taxon>
        <taxon>Dothideomycetidae</taxon>
        <taxon>Mycosphaerellales</taxon>
        <taxon>Teratosphaeriaceae</taxon>
        <taxon>Friedmanniomyces</taxon>
    </lineage>
</organism>
<dbReference type="Proteomes" id="UP000310066">
    <property type="component" value="Unassembled WGS sequence"/>
</dbReference>
<feature type="compositionally biased region" description="Polar residues" evidence="3">
    <location>
        <begin position="704"/>
        <end position="713"/>
    </location>
</feature>
<dbReference type="GO" id="GO:0005759">
    <property type="term" value="C:mitochondrial matrix"/>
    <property type="evidence" value="ECO:0007669"/>
    <property type="project" value="TreeGrafter"/>
</dbReference>
<feature type="compositionally biased region" description="Low complexity" evidence="3">
    <location>
        <begin position="550"/>
        <end position="564"/>
    </location>
</feature>
<dbReference type="OrthoDB" id="312015at2759"/>
<dbReference type="PANTHER" id="PTHR40020:SF1">
    <property type="entry name" value="CYTOCHROME C OXIDASE ASSEMBLY FACTOR 2"/>
    <property type="match status" value="1"/>
</dbReference>
<keyword evidence="4" id="KW-1133">Transmembrane helix</keyword>
<evidence type="ECO:0000313" key="5">
    <source>
        <dbReference type="EMBL" id="TKA40515.1"/>
    </source>
</evidence>
<feature type="region of interest" description="Disordered" evidence="3">
    <location>
        <begin position="88"/>
        <end position="110"/>
    </location>
</feature>
<feature type="compositionally biased region" description="Low complexity" evidence="3">
    <location>
        <begin position="587"/>
        <end position="598"/>
    </location>
</feature>
<feature type="compositionally biased region" description="Polar residues" evidence="3">
    <location>
        <begin position="294"/>
        <end position="307"/>
    </location>
</feature>
<dbReference type="GO" id="GO:0033617">
    <property type="term" value="P:mitochondrial respiratory chain complex IV assembly"/>
    <property type="evidence" value="ECO:0007669"/>
    <property type="project" value="TreeGrafter"/>
</dbReference>
<accession>A0A4U0UZ10</accession>
<sequence>MQRLHSIARGFSDLALIILAAAQFTLISKYRNECRTVIAMHYLHPRSRTTGTLFTGTLAVSFLVVALPHLLPCPVDRRQYADTIEMPDGTIKRRRRRSPETTTEEATSVGEIDTMQSEGRPKRECPVPKPGGLMRQMMGMEQKARDPVPQVIVRSLRSHAPPATRAMTLGNNRCHVFWLAARKDGSGGPTRRRDGYACDTAFAEHGGPEVEAKLREMCEGHARDAVQARAGERTAKEECKKVERAVKMLQDQTTKLKTSLAQVKTQCSNDVRKRDLELARLKAHLQDQRRGNKTGLNAPSITVSSAHARSRPAFDASVRELGDPEYKLKQETTEFLTQLSQNLSDENDSLIGLVRGAVETMQELLGITAQQQKQIQHPDSAIGSLGSNNPDVKAGSTATQHQNLLQALPTSYEALASDLETALSHLKALLSNPNFVTVEEVEIREEEIARLREGWERMEQRWRDVLRMMDGWRRRMGTGETINLDDLRAGMGMVSPERGGEGGRDHEVGDGDGDVEESSGGGEGEESTSEIRLPDFEETSEDRGEASTILLSPPARLPSPSGAAEKGTSRPKRKRDLLEPPAFFDLRPATSSRSAAASPRREPIQTYEEGDEIDELAGAVEEEEEEEEDAGPQMTVRDKLAAAQAEAEETAAAAAAAAPATAAAPSRSAARSRVHPTATLPAPLPTAHDEEDPDPEPRRAPTPNLATRDTPSRSAAEKKKPLGLDGTCDVVDGEEQDDTLGKLASPMMAKKTRIRGRPKRRKSTLNPEELEELLRSAG</sequence>
<dbReference type="InterPro" id="IPR021622">
    <property type="entry name" value="Afadin/alpha-actinin-bd"/>
</dbReference>
<dbReference type="AlphaFoldDB" id="A0A4U0UZ10"/>
<dbReference type="PANTHER" id="PTHR40020">
    <property type="entry name" value="CYTOCHROME C OXIDASE ASSEMBLY FACTOR 2"/>
    <property type="match status" value="1"/>
</dbReference>
<evidence type="ECO:0000256" key="2">
    <source>
        <dbReference type="ARBA" id="ARBA00023054"/>
    </source>
</evidence>
<evidence type="ECO:0000256" key="3">
    <source>
        <dbReference type="SAM" id="MobiDB-lite"/>
    </source>
</evidence>
<feature type="region of interest" description="Disordered" evidence="3">
    <location>
        <begin position="286"/>
        <end position="318"/>
    </location>
</feature>
<feature type="compositionally biased region" description="Low complexity" evidence="3">
    <location>
        <begin position="641"/>
        <end position="681"/>
    </location>
</feature>
<evidence type="ECO:0000256" key="4">
    <source>
        <dbReference type="SAM" id="Phobius"/>
    </source>
</evidence>
<feature type="compositionally biased region" description="Acidic residues" evidence="3">
    <location>
        <begin position="510"/>
        <end position="528"/>
    </location>
</feature>
<protein>
    <submittedName>
        <fullName evidence="5">Uncharacterized protein</fullName>
    </submittedName>
</protein>
<evidence type="ECO:0000313" key="6">
    <source>
        <dbReference type="Proteomes" id="UP000310066"/>
    </source>
</evidence>
<gene>
    <name evidence="5" type="ORF">B0A54_08972</name>
</gene>
<feature type="compositionally biased region" description="Acidic residues" evidence="3">
    <location>
        <begin position="608"/>
        <end position="630"/>
    </location>
</feature>
<feature type="compositionally biased region" description="Basic and acidic residues" evidence="3">
    <location>
        <begin position="498"/>
        <end position="509"/>
    </location>
</feature>
<reference evidence="5 6" key="1">
    <citation type="submission" date="2017-03" db="EMBL/GenBank/DDBJ databases">
        <title>Genomes of endolithic fungi from Antarctica.</title>
        <authorList>
            <person name="Coleine C."/>
            <person name="Masonjones S."/>
            <person name="Stajich J.E."/>
        </authorList>
    </citation>
    <scope>NUCLEOTIDE SEQUENCE [LARGE SCALE GENOMIC DNA]</scope>
    <source>
        <strain evidence="5 6">CCFEE 5311</strain>
    </source>
</reference>
<comment type="caution">
    <text evidence="5">The sequence shown here is derived from an EMBL/GenBank/DDBJ whole genome shotgun (WGS) entry which is preliminary data.</text>
</comment>
<dbReference type="EMBL" id="NAJP01000032">
    <property type="protein sequence ID" value="TKA40515.1"/>
    <property type="molecule type" value="Genomic_DNA"/>
</dbReference>
<dbReference type="Pfam" id="PF11559">
    <property type="entry name" value="ADIP"/>
    <property type="match status" value="1"/>
</dbReference>
<name>A0A4U0UZ10_9PEZI</name>
<evidence type="ECO:0000256" key="1">
    <source>
        <dbReference type="ARBA" id="ARBA00009291"/>
    </source>
</evidence>
<proteinExistence type="inferred from homology"/>
<feature type="transmembrane region" description="Helical" evidence="4">
    <location>
        <begin position="49"/>
        <end position="71"/>
    </location>
</feature>
<feature type="region of interest" description="Disordered" evidence="3">
    <location>
        <begin position="486"/>
        <end position="778"/>
    </location>
</feature>
<feature type="compositionally biased region" description="Basic residues" evidence="3">
    <location>
        <begin position="750"/>
        <end position="763"/>
    </location>
</feature>
<comment type="similarity">
    <text evidence="1">Belongs to the ADIP family.</text>
</comment>
<dbReference type="STRING" id="329885.A0A4U0UZ10"/>
<keyword evidence="2" id="KW-0175">Coiled coil</keyword>
<feature type="transmembrane region" description="Helical" evidence="4">
    <location>
        <begin position="6"/>
        <end position="28"/>
    </location>
</feature>
<keyword evidence="4" id="KW-0472">Membrane</keyword>